<dbReference type="InterPro" id="IPR002403">
    <property type="entry name" value="Cyt_P450_E_grp-IV"/>
</dbReference>
<gene>
    <name evidence="10" type="ORF">CC84DRAFT_1203349</name>
</gene>
<keyword evidence="7 10" id="KW-0503">Monooxygenase</keyword>
<evidence type="ECO:0000256" key="5">
    <source>
        <dbReference type="ARBA" id="ARBA00023002"/>
    </source>
</evidence>
<keyword evidence="9" id="KW-0812">Transmembrane</keyword>
<dbReference type="GO" id="GO:0020037">
    <property type="term" value="F:heme binding"/>
    <property type="evidence" value="ECO:0007669"/>
    <property type="project" value="InterPro"/>
</dbReference>
<evidence type="ECO:0000256" key="2">
    <source>
        <dbReference type="ARBA" id="ARBA00010617"/>
    </source>
</evidence>
<keyword evidence="11" id="KW-1185">Reference proteome</keyword>
<evidence type="ECO:0000256" key="3">
    <source>
        <dbReference type="ARBA" id="ARBA00022617"/>
    </source>
</evidence>
<dbReference type="SUPFAM" id="SSF48264">
    <property type="entry name" value="Cytochrome P450"/>
    <property type="match status" value="1"/>
</dbReference>
<dbReference type="Gene3D" id="1.10.630.10">
    <property type="entry name" value="Cytochrome P450"/>
    <property type="match status" value="1"/>
</dbReference>
<evidence type="ECO:0000256" key="4">
    <source>
        <dbReference type="ARBA" id="ARBA00022723"/>
    </source>
</evidence>
<dbReference type="AlphaFoldDB" id="A0A177CU65"/>
<comment type="similarity">
    <text evidence="2">Belongs to the cytochrome P450 family.</text>
</comment>
<keyword evidence="6 8" id="KW-0408">Iron</keyword>
<evidence type="ECO:0000256" key="9">
    <source>
        <dbReference type="SAM" id="Phobius"/>
    </source>
</evidence>
<name>A0A177CU65_9PLEO</name>
<dbReference type="PANTHER" id="PTHR24291:SF50">
    <property type="entry name" value="BIFUNCTIONAL ALBAFLAVENONE MONOOXYGENASE_TERPENE SYNTHASE"/>
    <property type="match status" value="1"/>
</dbReference>
<dbReference type="GeneID" id="28765304"/>
<dbReference type="PRINTS" id="PR00465">
    <property type="entry name" value="EP450IV"/>
</dbReference>
<accession>A0A177CU65</accession>
<dbReference type="EMBL" id="KV441549">
    <property type="protein sequence ID" value="OAG11085.1"/>
    <property type="molecule type" value="Genomic_DNA"/>
</dbReference>
<dbReference type="InterPro" id="IPR036396">
    <property type="entry name" value="Cyt_P450_sf"/>
</dbReference>
<evidence type="ECO:0000256" key="7">
    <source>
        <dbReference type="ARBA" id="ARBA00023033"/>
    </source>
</evidence>
<proteinExistence type="inferred from homology"/>
<evidence type="ECO:0000256" key="8">
    <source>
        <dbReference type="PIRSR" id="PIRSR602403-1"/>
    </source>
</evidence>
<dbReference type="InParanoid" id="A0A177CU65"/>
<reference evidence="10 11" key="1">
    <citation type="submission" date="2016-05" db="EMBL/GenBank/DDBJ databases">
        <title>Comparative analysis of secretome profiles of manganese(II)-oxidizing ascomycete fungi.</title>
        <authorList>
            <consortium name="DOE Joint Genome Institute"/>
            <person name="Zeiner C.A."/>
            <person name="Purvine S.O."/>
            <person name="Zink E.M."/>
            <person name="Wu S."/>
            <person name="Pasa-Tolic L."/>
            <person name="Chaput D.L."/>
            <person name="Haridas S."/>
            <person name="Grigoriev I.V."/>
            <person name="Santelli C.M."/>
            <person name="Hansel C.M."/>
        </authorList>
    </citation>
    <scope>NUCLEOTIDE SEQUENCE [LARGE SCALE GENOMIC DNA]</scope>
    <source>
        <strain evidence="10 11">AP3s5-JAC2a</strain>
    </source>
</reference>
<keyword evidence="3 8" id="KW-0349">Heme</keyword>
<dbReference type="GO" id="GO:0005506">
    <property type="term" value="F:iron ion binding"/>
    <property type="evidence" value="ECO:0007669"/>
    <property type="project" value="InterPro"/>
</dbReference>
<keyword evidence="9" id="KW-1133">Transmembrane helix</keyword>
<dbReference type="GO" id="GO:0016705">
    <property type="term" value="F:oxidoreductase activity, acting on paired donors, with incorporation or reduction of molecular oxygen"/>
    <property type="evidence" value="ECO:0007669"/>
    <property type="project" value="InterPro"/>
</dbReference>
<dbReference type="InterPro" id="IPR001128">
    <property type="entry name" value="Cyt_P450"/>
</dbReference>
<feature type="transmembrane region" description="Helical" evidence="9">
    <location>
        <begin position="6"/>
        <end position="29"/>
    </location>
</feature>
<keyword evidence="5" id="KW-0560">Oxidoreductase</keyword>
<dbReference type="Pfam" id="PF00067">
    <property type="entry name" value="p450"/>
    <property type="match status" value="2"/>
</dbReference>
<dbReference type="GO" id="GO:0004497">
    <property type="term" value="F:monooxygenase activity"/>
    <property type="evidence" value="ECO:0007669"/>
    <property type="project" value="UniProtKB-KW"/>
</dbReference>
<evidence type="ECO:0000256" key="6">
    <source>
        <dbReference type="ARBA" id="ARBA00023004"/>
    </source>
</evidence>
<evidence type="ECO:0000313" key="10">
    <source>
        <dbReference type="EMBL" id="OAG11085.1"/>
    </source>
</evidence>
<dbReference type="RefSeq" id="XP_018041450.1">
    <property type="nucleotide sequence ID" value="XM_018181818.1"/>
</dbReference>
<organism evidence="10 11">
    <name type="scientific">Paraphaeosphaeria sporulosa</name>
    <dbReference type="NCBI Taxonomy" id="1460663"/>
    <lineage>
        <taxon>Eukaryota</taxon>
        <taxon>Fungi</taxon>
        <taxon>Dikarya</taxon>
        <taxon>Ascomycota</taxon>
        <taxon>Pezizomycotina</taxon>
        <taxon>Dothideomycetes</taxon>
        <taxon>Pleosporomycetidae</taxon>
        <taxon>Pleosporales</taxon>
        <taxon>Massarineae</taxon>
        <taxon>Didymosphaeriaceae</taxon>
        <taxon>Paraphaeosphaeria</taxon>
    </lineage>
</organism>
<dbReference type="STRING" id="1460663.A0A177CU65"/>
<sequence>MSKAMFPSFVGALVVGLVTVIFTFSIKLYHARMLLIKRRRQGLPTAPNHSFLFGHLLYLKTILDHHPKDAHYQFGFAAVARENFAAEGAFYIDLWPMSGLFLTVVSPKIATEITQSNPNLTSDRPQLLRRFLKPITSGATIFDMDEKDWKPWRAMFNKGFHNERMYSLVTSMVEEVQVFATDLRGYAARGEICLLDPLTLRFAIDVIGRTVLNTSLHAQTGYNELADSMLSQVRWHNSNAEVNPFSHFNVVRSFVHWKNTRNMDRYIGAELDRKFQEYRTDPESALSKSVIDLVLQKYLKGYERLPTKLDSNFRAFAIRQIKLFISSQGTTQQEVPSATVSIFSRSTQRYSSQICVRQSATDHRCCQVLKTLREEHGQVLGSDPTAAASLLARDPRTINSLPYTLAVVKEVLQLFSPAGTTRAGKPSVSVTDDAGNMLPTDDAILWILHVEMHTSPNYWVRPTKFLPERWLVPPGHELHPRPGAWRPFELGPRNCVGQSLVLIELRVILACLVREFDVAPAYEDWDRLHPKKGTQVLRGERAYQVEQGAAHPVDGYSCWVKVFGTKRKMLPYGLAWSSKKQEKLKLYAASESTDT</sequence>
<evidence type="ECO:0000256" key="1">
    <source>
        <dbReference type="ARBA" id="ARBA00001971"/>
    </source>
</evidence>
<comment type="cofactor">
    <cofactor evidence="1 8">
        <name>heme</name>
        <dbReference type="ChEBI" id="CHEBI:30413"/>
    </cofactor>
</comment>
<evidence type="ECO:0000313" key="11">
    <source>
        <dbReference type="Proteomes" id="UP000077069"/>
    </source>
</evidence>
<dbReference type="PANTHER" id="PTHR24291">
    <property type="entry name" value="CYTOCHROME P450 FAMILY 4"/>
    <property type="match status" value="1"/>
</dbReference>
<dbReference type="Proteomes" id="UP000077069">
    <property type="component" value="Unassembled WGS sequence"/>
</dbReference>
<dbReference type="InterPro" id="IPR050196">
    <property type="entry name" value="Cytochrome_P450_Monoox"/>
</dbReference>
<protein>
    <submittedName>
        <fullName evidence="10">Sterigmatocystin biosynthesis P450 monooxygenase StcS</fullName>
    </submittedName>
</protein>
<keyword evidence="9" id="KW-0472">Membrane</keyword>
<dbReference type="OrthoDB" id="10029320at2759"/>
<feature type="binding site" description="axial binding residue" evidence="8">
    <location>
        <position position="495"/>
    </location>
    <ligand>
        <name>heme</name>
        <dbReference type="ChEBI" id="CHEBI:30413"/>
    </ligand>
    <ligandPart>
        <name>Fe</name>
        <dbReference type="ChEBI" id="CHEBI:18248"/>
    </ligandPart>
</feature>
<dbReference type="CDD" id="cd11051">
    <property type="entry name" value="CYP59-like"/>
    <property type="match status" value="1"/>
</dbReference>
<keyword evidence="4 8" id="KW-0479">Metal-binding</keyword>